<gene>
    <name evidence="2" type="ORF">VTL71DRAFT_8017</name>
</gene>
<feature type="compositionally biased region" description="Basic and acidic residues" evidence="1">
    <location>
        <begin position="230"/>
        <end position="241"/>
    </location>
</feature>
<keyword evidence="3" id="KW-1185">Reference proteome</keyword>
<feature type="region of interest" description="Disordered" evidence="1">
    <location>
        <begin position="1"/>
        <end position="30"/>
    </location>
</feature>
<evidence type="ECO:0000313" key="3">
    <source>
        <dbReference type="Proteomes" id="UP001595075"/>
    </source>
</evidence>
<feature type="compositionally biased region" description="Low complexity" evidence="1">
    <location>
        <begin position="127"/>
        <end position="144"/>
    </location>
</feature>
<sequence>MALVAHRPFQPAVDTAPPSPTSSTSTTALAPRPLVLAAPGIWKPMPPLTEKDSYFEPAPASAPVPSKALATIPRPSPTPISTSTSPPTKLLPAPIPAIPSPTAATTTPRSILKSGDIHPANRPAGYSPTAPTSSSSSSLNSTSKAKAKQRRSRGKSIKEGAFYAFVLLPLSCWYTRGGKRLGYTDAPVPGSSGKGAVGGRKGEMVEWGGVGADEEEDEDERRVRISSTQEMRRSLHGRKDSWSQAGSGGVKSNVVGRRQSFSASVPPGMVVGAGGHGRSNSFSTARGSGSGPVFGAPRREILDYGVDRGPAAVDGGDADRDVEFDRMRLSRQKSRTGSPVPLRRRRSEV</sequence>
<name>A0ABR4CYU6_9HELO</name>
<evidence type="ECO:0000313" key="2">
    <source>
        <dbReference type="EMBL" id="KAL2074239.1"/>
    </source>
</evidence>
<protein>
    <submittedName>
        <fullName evidence="2">Uncharacterized protein</fullName>
    </submittedName>
</protein>
<feature type="region of interest" description="Disordered" evidence="1">
    <location>
        <begin position="307"/>
        <end position="349"/>
    </location>
</feature>
<feature type="compositionally biased region" description="Polar residues" evidence="1">
    <location>
        <begin position="278"/>
        <end position="287"/>
    </location>
</feature>
<feature type="compositionally biased region" description="Basic residues" evidence="1">
    <location>
        <begin position="145"/>
        <end position="154"/>
    </location>
</feature>
<comment type="caution">
    <text evidence="2">The sequence shown here is derived from an EMBL/GenBank/DDBJ whole genome shotgun (WGS) entry which is preliminary data.</text>
</comment>
<reference evidence="2 3" key="1">
    <citation type="journal article" date="2024" name="Commun. Biol.">
        <title>Comparative genomic analysis of thermophilic fungi reveals convergent evolutionary adaptations and gene losses.</title>
        <authorList>
            <person name="Steindorff A.S."/>
            <person name="Aguilar-Pontes M.V."/>
            <person name="Robinson A.J."/>
            <person name="Andreopoulos B."/>
            <person name="LaButti K."/>
            <person name="Kuo A."/>
            <person name="Mondo S."/>
            <person name="Riley R."/>
            <person name="Otillar R."/>
            <person name="Haridas S."/>
            <person name="Lipzen A."/>
            <person name="Grimwood J."/>
            <person name="Schmutz J."/>
            <person name="Clum A."/>
            <person name="Reid I.D."/>
            <person name="Moisan M.C."/>
            <person name="Butler G."/>
            <person name="Nguyen T.T.M."/>
            <person name="Dewar K."/>
            <person name="Conant G."/>
            <person name="Drula E."/>
            <person name="Henrissat B."/>
            <person name="Hansel C."/>
            <person name="Singer S."/>
            <person name="Hutchinson M.I."/>
            <person name="de Vries R.P."/>
            <person name="Natvig D.O."/>
            <person name="Powell A.J."/>
            <person name="Tsang A."/>
            <person name="Grigoriev I.V."/>
        </authorList>
    </citation>
    <scope>NUCLEOTIDE SEQUENCE [LARGE SCALE GENOMIC DNA]</scope>
    <source>
        <strain evidence="2 3">CBS 494.80</strain>
    </source>
</reference>
<accession>A0ABR4CYU6</accession>
<feature type="compositionally biased region" description="Low complexity" evidence="1">
    <location>
        <begin position="57"/>
        <end position="92"/>
    </location>
</feature>
<dbReference type="EMBL" id="JAZHXI010000002">
    <property type="protein sequence ID" value="KAL2074239.1"/>
    <property type="molecule type" value="Genomic_DNA"/>
</dbReference>
<feature type="region of interest" description="Disordered" evidence="1">
    <location>
        <begin position="277"/>
        <end position="296"/>
    </location>
</feature>
<feature type="compositionally biased region" description="Low complexity" evidence="1">
    <location>
        <begin position="11"/>
        <end position="30"/>
    </location>
</feature>
<evidence type="ECO:0000256" key="1">
    <source>
        <dbReference type="SAM" id="MobiDB-lite"/>
    </source>
</evidence>
<feature type="region of interest" description="Disordered" evidence="1">
    <location>
        <begin position="53"/>
        <end position="154"/>
    </location>
</feature>
<feature type="region of interest" description="Disordered" evidence="1">
    <location>
        <begin position="212"/>
        <end position="252"/>
    </location>
</feature>
<dbReference type="Proteomes" id="UP001595075">
    <property type="component" value="Unassembled WGS sequence"/>
</dbReference>
<proteinExistence type="predicted"/>
<feature type="compositionally biased region" description="Basic and acidic residues" evidence="1">
    <location>
        <begin position="317"/>
        <end position="328"/>
    </location>
</feature>
<organism evidence="2 3">
    <name type="scientific">Oculimacula yallundae</name>
    <dbReference type="NCBI Taxonomy" id="86028"/>
    <lineage>
        <taxon>Eukaryota</taxon>
        <taxon>Fungi</taxon>
        <taxon>Dikarya</taxon>
        <taxon>Ascomycota</taxon>
        <taxon>Pezizomycotina</taxon>
        <taxon>Leotiomycetes</taxon>
        <taxon>Helotiales</taxon>
        <taxon>Ploettnerulaceae</taxon>
        <taxon>Oculimacula</taxon>
    </lineage>
</organism>